<dbReference type="AlphaFoldDB" id="A0AAV9U739"/>
<dbReference type="InterPro" id="IPR018465">
    <property type="entry name" value="Scm3/HJURP"/>
</dbReference>
<feature type="compositionally biased region" description="Basic and acidic residues" evidence="1">
    <location>
        <begin position="614"/>
        <end position="631"/>
    </location>
</feature>
<dbReference type="EMBL" id="JAVHNQ010000011">
    <property type="protein sequence ID" value="KAK6336470.1"/>
    <property type="molecule type" value="Genomic_DNA"/>
</dbReference>
<evidence type="ECO:0000313" key="2">
    <source>
        <dbReference type="EMBL" id="KAK6336470.1"/>
    </source>
</evidence>
<feature type="compositionally biased region" description="Pro residues" evidence="1">
    <location>
        <begin position="780"/>
        <end position="790"/>
    </location>
</feature>
<feature type="compositionally biased region" description="Polar residues" evidence="1">
    <location>
        <begin position="201"/>
        <end position="222"/>
    </location>
</feature>
<feature type="compositionally biased region" description="Basic residues" evidence="1">
    <location>
        <begin position="534"/>
        <end position="543"/>
    </location>
</feature>
<feature type="region of interest" description="Disordered" evidence="1">
    <location>
        <begin position="181"/>
        <end position="256"/>
    </location>
</feature>
<evidence type="ECO:0000313" key="3">
    <source>
        <dbReference type="Proteomes" id="UP001375240"/>
    </source>
</evidence>
<feature type="compositionally biased region" description="Low complexity" evidence="1">
    <location>
        <begin position="558"/>
        <end position="571"/>
    </location>
</feature>
<feature type="region of interest" description="Disordered" evidence="1">
    <location>
        <begin position="760"/>
        <end position="818"/>
    </location>
</feature>
<accession>A0AAV9U739</accession>
<feature type="compositionally biased region" description="Basic and acidic residues" evidence="1">
    <location>
        <begin position="691"/>
        <end position="707"/>
    </location>
</feature>
<feature type="region of interest" description="Disordered" evidence="1">
    <location>
        <begin position="319"/>
        <end position="339"/>
    </location>
</feature>
<dbReference type="GO" id="GO:0042393">
    <property type="term" value="F:histone binding"/>
    <property type="evidence" value="ECO:0007669"/>
    <property type="project" value="InterPro"/>
</dbReference>
<feature type="compositionally biased region" description="Basic residues" evidence="1">
    <location>
        <begin position="1"/>
        <end position="11"/>
    </location>
</feature>
<organism evidence="2 3">
    <name type="scientific">Orbilia brochopaga</name>
    <dbReference type="NCBI Taxonomy" id="3140254"/>
    <lineage>
        <taxon>Eukaryota</taxon>
        <taxon>Fungi</taxon>
        <taxon>Dikarya</taxon>
        <taxon>Ascomycota</taxon>
        <taxon>Pezizomycotina</taxon>
        <taxon>Orbiliomycetes</taxon>
        <taxon>Orbiliales</taxon>
        <taxon>Orbiliaceae</taxon>
        <taxon>Orbilia</taxon>
    </lineage>
</organism>
<feature type="compositionally biased region" description="Basic and acidic residues" evidence="1">
    <location>
        <begin position="675"/>
        <end position="684"/>
    </location>
</feature>
<dbReference type="InterPro" id="IPR009072">
    <property type="entry name" value="Histone-fold"/>
</dbReference>
<gene>
    <name evidence="2" type="ORF">TWF696_002021</name>
</gene>
<dbReference type="Gene3D" id="1.10.20.10">
    <property type="entry name" value="Histone, subunit A"/>
    <property type="match status" value="1"/>
</dbReference>
<feature type="region of interest" description="Disordered" evidence="1">
    <location>
        <begin position="1"/>
        <end position="21"/>
    </location>
</feature>
<name>A0AAV9U739_9PEZI</name>
<feature type="region of interest" description="Disordered" evidence="1">
    <location>
        <begin position="402"/>
        <end position="743"/>
    </location>
</feature>
<keyword evidence="3" id="KW-1185">Reference proteome</keyword>
<proteinExistence type="predicted"/>
<sequence length="834" mass="91541">MAAHIAKRPRLHGPNNPALSLASTSSLLESTRQTAASTPKLRHLQAEHENSLRQSALRLKSNWEDICRRYGRDFSGETDEIDLQTGKVVVDNGHLRNLSENIGDTWAFDDFGSTYDEDGDEEEDAGSAATSLEMEIMGMASSDILGSGRLGVAMPRDDEAEEVDVDEMDDLFDELEVRKMTTKPADGKAQQEKQGDALPPRSSSPSGQKDPTGQDSMPSPASSVDGAMPSPRLQPAIKPIEAGNTEAPSLDELPPDDIILEKLGPKWGSALLARVRGLPESSQTVEVEEEQADSSFNAQLTPISDYATPLIEKLVVETEKRADSVEENEDETDAGVLAGADECLDVVSEEEMVTEPVRSDMTPEPEPQVDALAERLESVENIPELAVDNATVEPVIAHHSETELDALAEEASNALSAEQEDGTLDRPFMIEDTPEPEPVPEPITMTLPEQSSPAVETTLDVKVSDPPKEPSAVPEDATMEDQPAHREPEEPDPNYLYGDIDDLSTITLPRSLVPVTPKNRFRIKSKSAMARKVVSAKRGRPPKKQPSDIESPAQHAMSSPLRPRLPSSSSKRLQHTQAEPRQPRNFWSALPDDPFYDPMWQDHHPDGEPSFEDFEQRRLVLEEHSLKRTDSDTVMQDEAVPVVSSPPTAKKTPKPKARATPNKTNTNTPRSQKAKTTDVFESKLHTPRSGRFLEHMRKRVVDKDGVKAEGAPADPASADASTSDATRLEMPSQKIKNEYGLSDSEDELSRELWFVKDKDLEITGSRRRGRKPAKPATREPAPPLVVPDDPPMLSKAGDSMKKEDDDAGEQSSLATCGDPGYRCKKTICFRCIES</sequence>
<dbReference type="Pfam" id="PF10384">
    <property type="entry name" value="Scm3"/>
    <property type="match status" value="1"/>
</dbReference>
<dbReference type="GO" id="GO:0005634">
    <property type="term" value="C:nucleus"/>
    <property type="evidence" value="ECO:0007669"/>
    <property type="project" value="InterPro"/>
</dbReference>
<dbReference type="GO" id="GO:0046982">
    <property type="term" value="F:protein heterodimerization activity"/>
    <property type="evidence" value="ECO:0007669"/>
    <property type="project" value="InterPro"/>
</dbReference>
<comment type="caution">
    <text evidence="2">The sequence shown here is derived from an EMBL/GenBank/DDBJ whole genome shotgun (WGS) entry which is preliminary data.</text>
</comment>
<dbReference type="Proteomes" id="UP001375240">
    <property type="component" value="Unassembled WGS sequence"/>
</dbReference>
<evidence type="ECO:0000256" key="1">
    <source>
        <dbReference type="SAM" id="MobiDB-lite"/>
    </source>
</evidence>
<feature type="compositionally biased region" description="Basic and acidic residues" evidence="1">
    <location>
        <begin position="181"/>
        <end position="195"/>
    </location>
</feature>
<reference evidence="2 3" key="1">
    <citation type="submission" date="2019-10" db="EMBL/GenBank/DDBJ databases">
        <authorList>
            <person name="Palmer J.M."/>
        </authorList>
    </citation>
    <scope>NUCLEOTIDE SEQUENCE [LARGE SCALE GENOMIC DNA]</scope>
    <source>
        <strain evidence="2 3">TWF696</strain>
    </source>
</reference>
<feature type="compositionally biased region" description="Low complexity" evidence="1">
    <location>
        <begin position="711"/>
        <end position="725"/>
    </location>
</feature>
<dbReference type="PANTHER" id="PTHR15992:SF5">
    <property type="entry name" value="HOLLIDAY JUNCTION RECOGNITION PROTEIN"/>
    <property type="match status" value="1"/>
</dbReference>
<protein>
    <submittedName>
        <fullName evidence="2">Uncharacterized protein</fullName>
    </submittedName>
</protein>
<dbReference type="PANTHER" id="PTHR15992">
    <property type="entry name" value="HOLLIDAY JUNCTION RECOGNITION PROTEIN"/>
    <property type="match status" value="1"/>
</dbReference>